<dbReference type="CDD" id="cd09272">
    <property type="entry name" value="RNase_HI_RT_Ty1"/>
    <property type="match status" value="1"/>
</dbReference>
<accession>A0A9W7CS85</accession>
<comment type="caution">
    <text evidence="1">The sequence shown here is derived from an EMBL/GenBank/DDBJ whole genome shotgun (WGS) entry which is preliminary data.</text>
</comment>
<reference evidence="1" key="1">
    <citation type="submission" date="2023-04" db="EMBL/GenBank/DDBJ databases">
        <title>Phytophthora lilii NBRC 32176.</title>
        <authorList>
            <person name="Ichikawa N."/>
            <person name="Sato H."/>
            <person name="Tonouchi N."/>
        </authorList>
    </citation>
    <scope>NUCLEOTIDE SEQUENCE</scope>
    <source>
        <strain evidence="1">NBRC 32176</strain>
    </source>
</reference>
<dbReference type="AlphaFoldDB" id="A0A9W7CS85"/>
<dbReference type="OrthoDB" id="115054at2759"/>
<gene>
    <name evidence="1" type="ORF">Plil01_001633300</name>
</gene>
<evidence type="ECO:0000313" key="1">
    <source>
        <dbReference type="EMBL" id="GMF39533.1"/>
    </source>
</evidence>
<name>A0A9W7CS85_9STRA</name>
<organism evidence="1 2">
    <name type="scientific">Phytophthora lilii</name>
    <dbReference type="NCBI Taxonomy" id="2077276"/>
    <lineage>
        <taxon>Eukaryota</taxon>
        <taxon>Sar</taxon>
        <taxon>Stramenopiles</taxon>
        <taxon>Oomycota</taxon>
        <taxon>Peronosporomycetes</taxon>
        <taxon>Peronosporales</taxon>
        <taxon>Peronosporaceae</taxon>
        <taxon>Phytophthora</taxon>
    </lineage>
</organism>
<keyword evidence="2" id="KW-1185">Reference proteome</keyword>
<sequence length="168" mass="18683">MGAPISWGSKKQSSVSLSTSEAEYIALSLAIQEGKWVHRLLCEILVAANETGPELKIREDNQSCIKMTKNPVNHGRAKHIDIKYHHIRDEVKRGEVKLEYCETSIMLADIMTKALPGPDLTANRSTQTGSIRTHADYATTDYATVDYATCGYKIVGTRWASTWRSLIG</sequence>
<dbReference type="EMBL" id="BSXW01001854">
    <property type="protein sequence ID" value="GMF39533.1"/>
    <property type="molecule type" value="Genomic_DNA"/>
</dbReference>
<dbReference type="Proteomes" id="UP001165083">
    <property type="component" value="Unassembled WGS sequence"/>
</dbReference>
<dbReference type="PANTHER" id="PTHR11439">
    <property type="entry name" value="GAG-POL-RELATED RETROTRANSPOSON"/>
    <property type="match status" value="1"/>
</dbReference>
<proteinExistence type="predicted"/>
<dbReference type="PANTHER" id="PTHR11439:SF463">
    <property type="entry name" value="REVERSE TRANSCRIPTASE TY1_COPIA-TYPE DOMAIN-CONTAINING PROTEIN"/>
    <property type="match status" value="1"/>
</dbReference>
<protein>
    <submittedName>
        <fullName evidence="1">Unnamed protein product</fullName>
    </submittedName>
</protein>
<evidence type="ECO:0000313" key="2">
    <source>
        <dbReference type="Proteomes" id="UP001165083"/>
    </source>
</evidence>